<dbReference type="EMBL" id="CP000159">
    <property type="protein sequence ID" value="ABC45911.1"/>
    <property type="molecule type" value="Genomic_DNA"/>
</dbReference>
<evidence type="ECO:0000256" key="1">
    <source>
        <dbReference type="SAM" id="MobiDB-lite"/>
    </source>
</evidence>
<dbReference type="Gene3D" id="2.60.40.10">
    <property type="entry name" value="Immunoglobulins"/>
    <property type="match status" value="1"/>
</dbReference>
<sequence>MRSELRINSDPGGAGGLPTRGIGRRRTGEGSAFCSHEMPQRGPPGVRVVDLPLAQRRACFLLAGPVGNFSSSNHDTSPSSSMIKKVNKQSSDRVKVTFVLPEDHPYEGEVSVVGDFNDWTSGAHRFVRRSNQTYSTNVLLPEDARYAFRYYSEEDGWINEEEADDFEPNGYGTTNCVVTT</sequence>
<dbReference type="CAZy" id="CBM48">
    <property type="family name" value="Carbohydrate-Binding Module Family 48"/>
</dbReference>
<dbReference type="OrthoDB" id="5451596at2"/>
<evidence type="ECO:0000313" key="3">
    <source>
        <dbReference type="Proteomes" id="UP000008674"/>
    </source>
</evidence>
<evidence type="ECO:0000313" key="2">
    <source>
        <dbReference type="EMBL" id="ABC45911.1"/>
    </source>
</evidence>
<organism evidence="2 3">
    <name type="scientific">Salinibacter ruber (strain DSM 13855 / M31)</name>
    <dbReference type="NCBI Taxonomy" id="309807"/>
    <lineage>
        <taxon>Bacteria</taxon>
        <taxon>Pseudomonadati</taxon>
        <taxon>Rhodothermota</taxon>
        <taxon>Rhodothermia</taxon>
        <taxon>Rhodothermales</taxon>
        <taxon>Salinibacteraceae</taxon>
        <taxon>Salinibacter</taxon>
    </lineage>
</organism>
<dbReference type="HOGENOM" id="CLU_1495194_0_0_10"/>
<reference evidence="2 3" key="1">
    <citation type="journal article" date="2005" name="Proc. Natl. Acad. Sci. U.S.A.">
        <title>The genome of Salinibacter ruber: convergence and gene exchange among hyperhalophilic bacteria and archaea.</title>
        <authorList>
            <person name="Mongodin E.F."/>
            <person name="Nelson K.E."/>
            <person name="Daugherty S."/>
            <person name="Deboy R.T."/>
            <person name="Wister J."/>
            <person name="Khouri H."/>
            <person name="Weidman J."/>
            <person name="Walsh D.A."/>
            <person name="Papke R.T."/>
            <person name="Sanchez Perez G."/>
            <person name="Sharma A.K."/>
            <person name="Nesbo C.L."/>
            <person name="MacLeod D."/>
            <person name="Bapteste E."/>
            <person name="Doolittle W.F."/>
            <person name="Charlebois R.L."/>
            <person name="Legault B."/>
            <person name="Rodriguez-Valera F."/>
        </authorList>
    </citation>
    <scope>NUCLEOTIDE SEQUENCE [LARGE SCALE GENOMIC DNA]</scope>
    <source>
        <strain evidence="3">DSM 13855 / CECT 5946 / M31</strain>
    </source>
</reference>
<dbReference type="InterPro" id="IPR014756">
    <property type="entry name" value="Ig_E-set"/>
</dbReference>
<dbReference type="eggNOG" id="COG0296">
    <property type="taxonomic scope" value="Bacteria"/>
</dbReference>
<protein>
    <recommendedName>
        <fullName evidence="4">AMP-activated protein kinase glycogen-binding domain-containing protein</fullName>
    </recommendedName>
</protein>
<gene>
    <name evidence="2" type="ordered locus">SRU_1615</name>
</gene>
<dbReference type="KEGG" id="sru:SRU_1615"/>
<keyword evidence="3" id="KW-1185">Reference proteome</keyword>
<dbReference type="AlphaFoldDB" id="Q2S246"/>
<dbReference type="InterPro" id="IPR013783">
    <property type="entry name" value="Ig-like_fold"/>
</dbReference>
<dbReference type="CDD" id="cd07184">
    <property type="entry name" value="E_set_Isoamylase_like_N"/>
    <property type="match status" value="1"/>
</dbReference>
<dbReference type="PATRIC" id="fig|309807.25.peg.1676"/>
<dbReference type="EnsemblBacteria" id="ABC45911">
    <property type="protein sequence ID" value="ABC45911"/>
    <property type="gene ID" value="SRU_1615"/>
</dbReference>
<evidence type="ECO:0008006" key="4">
    <source>
        <dbReference type="Google" id="ProtNLM"/>
    </source>
</evidence>
<accession>Q2S246</accession>
<name>Q2S246_SALRD</name>
<dbReference type="SUPFAM" id="SSF81296">
    <property type="entry name" value="E set domains"/>
    <property type="match status" value="1"/>
</dbReference>
<dbReference type="Proteomes" id="UP000008674">
    <property type="component" value="Chromosome"/>
</dbReference>
<dbReference type="STRING" id="309807.SRU_1615"/>
<feature type="region of interest" description="Disordered" evidence="1">
    <location>
        <begin position="1"/>
        <end position="40"/>
    </location>
</feature>
<proteinExistence type="predicted"/>